<dbReference type="GO" id="GO:0022857">
    <property type="term" value="F:transmembrane transporter activity"/>
    <property type="evidence" value="ECO:0007669"/>
    <property type="project" value="InterPro"/>
</dbReference>
<dbReference type="RefSeq" id="WP_169586757.1">
    <property type="nucleotide sequence ID" value="NZ_VCQU01000003.1"/>
</dbReference>
<feature type="transmembrane region" description="Helical" evidence="7">
    <location>
        <begin position="167"/>
        <end position="185"/>
    </location>
</feature>
<keyword evidence="2" id="KW-0813">Transport</keyword>
<keyword evidence="6 7" id="KW-0472">Membrane</keyword>
<keyword evidence="5 7" id="KW-1133">Transmembrane helix</keyword>
<evidence type="ECO:0000256" key="1">
    <source>
        <dbReference type="ARBA" id="ARBA00004651"/>
    </source>
</evidence>
<dbReference type="EMBL" id="VCQU01000003">
    <property type="protein sequence ID" value="NMN95673.1"/>
    <property type="molecule type" value="Genomic_DNA"/>
</dbReference>
<feature type="transmembrane region" description="Helical" evidence="7">
    <location>
        <begin position="272"/>
        <end position="293"/>
    </location>
</feature>
<reference evidence="9 10" key="1">
    <citation type="submission" date="2019-05" db="EMBL/GenBank/DDBJ databases">
        <authorList>
            <person name="Lee S.D."/>
        </authorList>
    </citation>
    <scope>NUCLEOTIDE SEQUENCE [LARGE SCALE GENOMIC DNA]</scope>
    <source>
        <strain evidence="9 10">YC2-7</strain>
    </source>
</reference>
<organism evidence="9 10">
    <name type="scientific">Antrihabitans stalactiti</name>
    <dbReference type="NCBI Taxonomy" id="2584121"/>
    <lineage>
        <taxon>Bacteria</taxon>
        <taxon>Bacillati</taxon>
        <taxon>Actinomycetota</taxon>
        <taxon>Actinomycetes</taxon>
        <taxon>Mycobacteriales</taxon>
        <taxon>Nocardiaceae</taxon>
        <taxon>Antrihabitans</taxon>
    </lineage>
</organism>
<evidence type="ECO:0000259" key="8">
    <source>
        <dbReference type="PROSITE" id="PS50850"/>
    </source>
</evidence>
<feature type="transmembrane region" description="Helical" evidence="7">
    <location>
        <begin position="134"/>
        <end position="155"/>
    </location>
</feature>
<feature type="transmembrane region" description="Helical" evidence="7">
    <location>
        <begin position="335"/>
        <end position="356"/>
    </location>
</feature>
<dbReference type="PROSITE" id="PS50850">
    <property type="entry name" value="MFS"/>
    <property type="match status" value="1"/>
</dbReference>
<evidence type="ECO:0000256" key="3">
    <source>
        <dbReference type="ARBA" id="ARBA00022475"/>
    </source>
</evidence>
<comment type="caution">
    <text evidence="9">The sequence shown here is derived from an EMBL/GenBank/DDBJ whole genome shotgun (WGS) entry which is preliminary data.</text>
</comment>
<evidence type="ECO:0000256" key="6">
    <source>
        <dbReference type="ARBA" id="ARBA00023136"/>
    </source>
</evidence>
<feature type="transmembrane region" description="Helical" evidence="7">
    <location>
        <begin position="245"/>
        <end position="265"/>
    </location>
</feature>
<name>A0A848KA29_9NOCA</name>
<accession>A0A848KA29</accession>
<evidence type="ECO:0000256" key="2">
    <source>
        <dbReference type="ARBA" id="ARBA00022448"/>
    </source>
</evidence>
<dbReference type="PANTHER" id="PTHR23517">
    <property type="entry name" value="RESISTANCE PROTEIN MDTM, PUTATIVE-RELATED-RELATED"/>
    <property type="match status" value="1"/>
</dbReference>
<evidence type="ECO:0000256" key="7">
    <source>
        <dbReference type="SAM" id="Phobius"/>
    </source>
</evidence>
<comment type="subcellular location">
    <subcellularLocation>
        <location evidence="1">Cell membrane</location>
        <topology evidence="1">Multi-pass membrane protein</topology>
    </subcellularLocation>
</comment>
<dbReference type="InterPro" id="IPR020846">
    <property type="entry name" value="MFS_dom"/>
</dbReference>
<feature type="transmembrane region" description="Helical" evidence="7">
    <location>
        <begin position="38"/>
        <end position="63"/>
    </location>
</feature>
<evidence type="ECO:0000256" key="5">
    <source>
        <dbReference type="ARBA" id="ARBA00022989"/>
    </source>
</evidence>
<dbReference type="Pfam" id="PF07690">
    <property type="entry name" value="MFS_1"/>
    <property type="match status" value="1"/>
</dbReference>
<dbReference type="InterPro" id="IPR036259">
    <property type="entry name" value="MFS_trans_sf"/>
</dbReference>
<feature type="transmembrane region" description="Helical" evidence="7">
    <location>
        <begin position="362"/>
        <end position="382"/>
    </location>
</feature>
<feature type="transmembrane region" description="Helical" evidence="7">
    <location>
        <begin position="299"/>
        <end position="323"/>
    </location>
</feature>
<dbReference type="InterPro" id="IPR050171">
    <property type="entry name" value="MFS_Transporters"/>
</dbReference>
<evidence type="ECO:0000313" key="9">
    <source>
        <dbReference type="EMBL" id="NMN95673.1"/>
    </source>
</evidence>
<feature type="transmembrane region" description="Helical" evidence="7">
    <location>
        <begin position="206"/>
        <end position="225"/>
    </location>
</feature>
<evidence type="ECO:0000313" key="10">
    <source>
        <dbReference type="Proteomes" id="UP000535543"/>
    </source>
</evidence>
<sequence length="408" mass="41421">MSPVRSASGFAAVAFAFAVVMAGTTIPTPLYALYSAELGFTVFTLTIVFSAYAIGVIAALIAFGRWSDVVGRRPLLLAGVALSAVSAVVFLTAGPVSQLIVGRVLSGLSAGIYVGTATAAIIELAPESWKHRAPAVATAANIGGLGVGPLVTGFLAEYGPSPLHTPFVLNLAVLIVAGIGIWFIPEPVAVRSGRLSIQPLSLPREVRGVFTRAAIGAAAGFAVMGSFTSVSPSFVSKILGFDNHALAGCVVATLLAFSTISQLAARRVPTQPAMIIGCALLVLGTTVLIGALTTRSLSLMLVGAATVGVGQGLSFSKGLAALVEVCPADRRAEVTSAYFVVAFLAISFPVVGQGFAAATWGLYAGGLILDIAAAALSLLALVSTVIASRRRHESEPGGAHDPRVPAAD</sequence>
<dbReference type="Proteomes" id="UP000535543">
    <property type="component" value="Unassembled WGS sequence"/>
</dbReference>
<reference evidence="9 10" key="2">
    <citation type="submission" date="2020-06" db="EMBL/GenBank/DDBJ databases">
        <title>Antribacter stalactiti gen. nov., sp. nov., a new member of the family Nacardiaceae isolated from a cave.</title>
        <authorList>
            <person name="Kim I.S."/>
        </authorList>
    </citation>
    <scope>NUCLEOTIDE SEQUENCE [LARGE SCALE GENOMIC DNA]</scope>
    <source>
        <strain evidence="9 10">YC2-7</strain>
    </source>
</reference>
<evidence type="ECO:0000256" key="4">
    <source>
        <dbReference type="ARBA" id="ARBA00022692"/>
    </source>
</evidence>
<dbReference type="SUPFAM" id="SSF103473">
    <property type="entry name" value="MFS general substrate transporter"/>
    <property type="match status" value="1"/>
</dbReference>
<dbReference type="InterPro" id="IPR011701">
    <property type="entry name" value="MFS"/>
</dbReference>
<dbReference type="PANTHER" id="PTHR23517:SF13">
    <property type="entry name" value="MAJOR FACILITATOR SUPERFAMILY MFS_1"/>
    <property type="match status" value="1"/>
</dbReference>
<gene>
    <name evidence="9" type="ORF">FGL95_11570</name>
</gene>
<feature type="transmembrane region" description="Helical" evidence="7">
    <location>
        <begin position="100"/>
        <end position="122"/>
    </location>
</feature>
<keyword evidence="4 7" id="KW-0812">Transmembrane</keyword>
<dbReference type="GO" id="GO:0005886">
    <property type="term" value="C:plasma membrane"/>
    <property type="evidence" value="ECO:0007669"/>
    <property type="project" value="UniProtKB-SubCell"/>
</dbReference>
<proteinExistence type="predicted"/>
<keyword evidence="10" id="KW-1185">Reference proteome</keyword>
<dbReference type="Gene3D" id="1.20.1250.20">
    <property type="entry name" value="MFS general substrate transporter like domains"/>
    <property type="match status" value="1"/>
</dbReference>
<dbReference type="AlphaFoldDB" id="A0A848KA29"/>
<feature type="transmembrane region" description="Helical" evidence="7">
    <location>
        <begin position="75"/>
        <end position="94"/>
    </location>
</feature>
<keyword evidence="3" id="KW-1003">Cell membrane</keyword>
<protein>
    <submittedName>
        <fullName evidence="9">MFS transporter</fullName>
    </submittedName>
</protein>
<feature type="domain" description="Major facilitator superfamily (MFS) profile" evidence="8">
    <location>
        <begin position="9"/>
        <end position="391"/>
    </location>
</feature>